<protein>
    <submittedName>
        <fullName evidence="3">Uncharacterized protein</fullName>
    </submittedName>
</protein>
<name>A0A7E4VVS5_PANRE</name>
<reference evidence="3" key="2">
    <citation type="submission" date="2020-10" db="UniProtKB">
        <authorList>
            <consortium name="WormBaseParasite"/>
        </authorList>
    </citation>
    <scope>IDENTIFICATION</scope>
</reference>
<evidence type="ECO:0000313" key="3">
    <source>
        <dbReference type="WBParaSite" id="Pan_g3347.t1"/>
    </source>
</evidence>
<keyword evidence="1" id="KW-0812">Transmembrane</keyword>
<keyword evidence="1" id="KW-1133">Transmembrane helix</keyword>
<keyword evidence="2" id="KW-1185">Reference proteome</keyword>
<organism evidence="2 3">
    <name type="scientific">Panagrellus redivivus</name>
    <name type="common">Microworm</name>
    <dbReference type="NCBI Taxonomy" id="6233"/>
    <lineage>
        <taxon>Eukaryota</taxon>
        <taxon>Metazoa</taxon>
        <taxon>Ecdysozoa</taxon>
        <taxon>Nematoda</taxon>
        <taxon>Chromadorea</taxon>
        <taxon>Rhabditida</taxon>
        <taxon>Tylenchina</taxon>
        <taxon>Panagrolaimomorpha</taxon>
        <taxon>Panagrolaimoidea</taxon>
        <taxon>Panagrolaimidae</taxon>
        <taxon>Panagrellus</taxon>
    </lineage>
</organism>
<keyword evidence="1" id="KW-0472">Membrane</keyword>
<dbReference type="WBParaSite" id="Pan_g3347.t1">
    <property type="protein sequence ID" value="Pan_g3347.t1"/>
    <property type="gene ID" value="Pan_g3347"/>
</dbReference>
<proteinExistence type="predicted"/>
<dbReference type="AlphaFoldDB" id="A0A7E4VVS5"/>
<sequence>MVEASYYFVSPRGPPMALPTTRASFRGLPAVVRSIHEKAYPSSCCKKLQTTIKVTACQSYVQRATCPSLTMVWFPLLVMAPRDPKGKKGPSAVKWGARDCYGHCEVVSGLSCSFEFVVSYYLISLPAIVFFNNFFCVFKKSGYVSCNI</sequence>
<reference evidence="2" key="1">
    <citation type="journal article" date="2013" name="Genetics">
        <title>The draft genome and transcriptome of Panagrellus redivivus are shaped by the harsh demands of a free-living lifestyle.</title>
        <authorList>
            <person name="Srinivasan J."/>
            <person name="Dillman A.R."/>
            <person name="Macchietto M.G."/>
            <person name="Heikkinen L."/>
            <person name="Lakso M."/>
            <person name="Fracchia K.M."/>
            <person name="Antoshechkin I."/>
            <person name="Mortazavi A."/>
            <person name="Wong G."/>
            <person name="Sternberg P.W."/>
        </authorList>
    </citation>
    <scope>NUCLEOTIDE SEQUENCE [LARGE SCALE GENOMIC DNA]</scope>
    <source>
        <strain evidence="2">MT8872</strain>
    </source>
</reference>
<evidence type="ECO:0000313" key="2">
    <source>
        <dbReference type="Proteomes" id="UP000492821"/>
    </source>
</evidence>
<feature type="transmembrane region" description="Helical" evidence="1">
    <location>
        <begin position="118"/>
        <end position="138"/>
    </location>
</feature>
<evidence type="ECO:0000256" key="1">
    <source>
        <dbReference type="SAM" id="Phobius"/>
    </source>
</evidence>
<accession>A0A7E4VVS5</accession>
<dbReference type="Proteomes" id="UP000492821">
    <property type="component" value="Unassembled WGS sequence"/>
</dbReference>